<evidence type="ECO:0000256" key="2">
    <source>
        <dbReference type="ARBA" id="ARBA00004245"/>
    </source>
</evidence>
<dbReference type="InterPro" id="IPR011026">
    <property type="entry name" value="WAS_C"/>
</dbReference>
<dbReference type="InterPro" id="IPR003124">
    <property type="entry name" value="WH2_dom"/>
</dbReference>
<evidence type="ECO:0000256" key="11">
    <source>
        <dbReference type="ARBA" id="ARBA00023288"/>
    </source>
</evidence>
<evidence type="ECO:0000313" key="16">
    <source>
        <dbReference type="Proteomes" id="UP001516400"/>
    </source>
</evidence>
<keyword evidence="10" id="KW-0206">Cytoskeleton</keyword>
<feature type="compositionally biased region" description="Polar residues" evidence="12">
    <location>
        <begin position="142"/>
        <end position="156"/>
    </location>
</feature>
<dbReference type="PROSITE" id="PS51082">
    <property type="entry name" value="WH2"/>
    <property type="match status" value="2"/>
</dbReference>
<feature type="compositionally biased region" description="Acidic residues" evidence="12">
    <location>
        <begin position="327"/>
        <end position="343"/>
    </location>
</feature>
<keyword evidence="7" id="KW-0133">Cell shape</keyword>
<reference evidence="15 16" key="1">
    <citation type="journal article" date="2021" name="BMC Biol.">
        <title>Horizontally acquired antibacterial genes associated with adaptive radiation of ladybird beetles.</title>
        <authorList>
            <person name="Li H.S."/>
            <person name="Tang X.F."/>
            <person name="Huang Y.H."/>
            <person name="Xu Z.Y."/>
            <person name="Chen M.L."/>
            <person name="Du X.Y."/>
            <person name="Qiu B.Y."/>
            <person name="Chen P.T."/>
            <person name="Zhang W."/>
            <person name="Slipinski A."/>
            <person name="Escalona H.E."/>
            <person name="Waterhouse R.M."/>
            <person name="Zwick A."/>
            <person name="Pang H."/>
        </authorList>
    </citation>
    <scope>NUCLEOTIDE SEQUENCE [LARGE SCALE GENOMIC DNA]</scope>
    <source>
        <strain evidence="15">SYSU2018</strain>
    </source>
</reference>
<dbReference type="SUPFAM" id="SSF47912">
    <property type="entry name" value="Wiscott-Aldrich syndrome protein, WASP, C-terminal domain"/>
    <property type="match status" value="2"/>
</dbReference>
<feature type="region of interest" description="Disordered" evidence="12">
    <location>
        <begin position="227"/>
        <end position="246"/>
    </location>
</feature>
<protein>
    <recommendedName>
        <fullName evidence="17">Neural Wiskott-Aldrich syndrome protein</fullName>
    </recommendedName>
</protein>
<dbReference type="InterPro" id="IPR036936">
    <property type="entry name" value="CRIB_dom_sf"/>
</dbReference>
<evidence type="ECO:0000256" key="4">
    <source>
        <dbReference type="ARBA" id="ARBA00022475"/>
    </source>
</evidence>
<dbReference type="GO" id="GO:0005856">
    <property type="term" value="C:cytoskeleton"/>
    <property type="evidence" value="ECO:0007669"/>
    <property type="project" value="UniProtKB-SubCell"/>
</dbReference>
<keyword evidence="6" id="KW-0597">Phosphoprotein</keyword>
<feature type="domain" description="WH2" evidence="14">
    <location>
        <begin position="244"/>
        <end position="261"/>
    </location>
</feature>
<evidence type="ECO:0000256" key="9">
    <source>
        <dbReference type="ARBA" id="ARBA00023139"/>
    </source>
</evidence>
<feature type="compositionally biased region" description="Pro residues" evidence="12">
    <location>
        <begin position="176"/>
        <end position="187"/>
    </location>
</feature>
<evidence type="ECO:0000259" key="14">
    <source>
        <dbReference type="PROSITE" id="PS51082"/>
    </source>
</evidence>
<dbReference type="Pfam" id="PF02205">
    <property type="entry name" value="WH2"/>
    <property type="match status" value="2"/>
</dbReference>
<comment type="subcellular location">
    <subcellularLocation>
        <location evidence="1">Cell membrane</location>
        <topology evidence="1">Lipid-anchor</topology>
    </subcellularLocation>
    <subcellularLocation>
        <location evidence="2">Cytoplasm</location>
        <location evidence="2">Cytoskeleton</location>
    </subcellularLocation>
</comment>
<dbReference type="InterPro" id="IPR000095">
    <property type="entry name" value="CRIB_dom"/>
</dbReference>
<keyword evidence="8" id="KW-0472">Membrane</keyword>
<evidence type="ECO:0000256" key="8">
    <source>
        <dbReference type="ARBA" id="ARBA00023136"/>
    </source>
</evidence>
<keyword evidence="4" id="KW-1003">Cell membrane</keyword>
<proteinExistence type="inferred from homology"/>
<evidence type="ECO:0000256" key="5">
    <source>
        <dbReference type="ARBA" id="ARBA00022490"/>
    </source>
</evidence>
<dbReference type="SMART" id="SM00285">
    <property type="entry name" value="PBD"/>
    <property type="match status" value="1"/>
</dbReference>
<evidence type="ECO:0000256" key="6">
    <source>
        <dbReference type="ARBA" id="ARBA00022553"/>
    </source>
</evidence>
<dbReference type="FunFam" id="3.90.810.10:FF:000003">
    <property type="entry name" value="Neural Wiskott-Aldrich syndrome protein-like"/>
    <property type="match status" value="1"/>
</dbReference>
<dbReference type="PROSITE" id="PS50108">
    <property type="entry name" value="CRIB"/>
    <property type="match status" value="1"/>
</dbReference>
<feature type="compositionally biased region" description="Basic residues" evidence="12">
    <location>
        <begin position="10"/>
        <end position="22"/>
    </location>
</feature>
<keyword evidence="5" id="KW-0963">Cytoplasm</keyword>
<feature type="region of interest" description="Disordered" evidence="12">
    <location>
        <begin position="138"/>
        <end position="192"/>
    </location>
</feature>
<dbReference type="GO" id="GO:0005886">
    <property type="term" value="C:plasma membrane"/>
    <property type="evidence" value="ECO:0007669"/>
    <property type="project" value="UniProtKB-SubCell"/>
</dbReference>
<feature type="domain" description="WH2" evidence="14">
    <location>
        <begin position="273"/>
        <end position="290"/>
    </location>
</feature>
<dbReference type="PANTHER" id="PTHR13502:SF9">
    <property type="entry name" value="CRIB DOMAIN-CONTAINING PROTEIN"/>
    <property type="match status" value="1"/>
</dbReference>
<dbReference type="PANTHER" id="PTHR13502">
    <property type="entry name" value="CDC42 SMALL EFFECTOR PROTEIN HOMOLOG"/>
    <property type="match status" value="1"/>
</dbReference>
<evidence type="ECO:0000256" key="3">
    <source>
        <dbReference type="ARBA" id="ARBA00005720"/>
    </source>
</evidence>
<dbReference type="Gene3D" id="6.10.280.150">
    <property type="match status" value="1"/>
</dbReference>
<evidence type="ECO:0000256" key="7">
    <source>
        <dbReference type="ARBA" id="ARBA00022960"/>
    </source>
</evidence>
<evidence type="ECO:0000259" key="13">
    <source>
        <dbReference type="PROSITE" id="PS50108"/>
    </source>
</evidence>
<comment type="caution">
    <text evidence="15">The sequence shown here is derived from an EMBL/GenBank/DDBJ whole genome shotgun (WGS) entry which is preliminary data.</text>
</comment>
<dbReference type="Proteomes" id="UP001516400">
    <property type="component" value="Unassembled WGS sequence"/>
</dbReference>
<feature type="compositionally biased region" description="Polar residues" evidence="12">
    <location>
        <begin position="23"/>
        <end position="44"/>
    </location>
</feature>
<sequence>MKKVVDYRINAKRKREEKRRQHNNINSDSKDGNSTNCLRPTNPQDFVVRKAPDLAAKQAKRRRNITKADIGSPQDFKHVSHVGWNPDWGFDVVDVDQQLKEFFDKAGVSERELRDKDTREFIYGFINERGGIDAVKKETTESTESGKVNNSIASTSPLPVPPVPPRLPGKPHVRAAPPPPPNGPPGRPAAKILHEKPSLPTQNNNYVAPVAPPPPPLPSNLVPPPIHSNGMDDSKLLPPPSMDKNSALLQSIRDGTTLKPVEDRKTAPAPVEARNDLLCEIRKGFSLKPVQEREVKQLSQQNETGPTNLAGALARALAERSKAIHSDEDDSEDEDSNDDEWDC</sequence>
<comment type="similarity">
    <text evidence="3">Belongs to the CDC42SE/SPEC family.</text>
</comment>
<dbReference type="CDD" id="cd00132">
    <property type="entry name" value="CRIB"/>
    <property type="match status" value="1"/>
</dbReference>
<feature type="domain" description="CRIB" evidence="13">
    <location>
        <begin position="70"/>
        <end position="83"/>
    </location>
</feature>
<dbReference type="EMBL" id="JABFTP020000144">
    <property type="protein sequence ID" value="KAL3281515.1"/>
    <property type="molecule type" value="Genomic_DNA"/>
</dbReference>
<dbReference type="SMART" id="SM00246">
    <property type="entry name" value="WH2"/>
    <property type="match status" value="2"/>
</dbReference>
<dbReference type="InterPro" id="IPR039056">
    <property type="entry name" value="SPEC"/>
</dbReference>
<dbReference type="AlphaFoldDB" id="A0ABD2NSB5"/>
<evidence type="ECO:0008006" key="17">
    <source>
        <dbReference type="Google" id="ProtNLM"/>
    </source>
</evidence>
<gene>
    <name evidence="15" type="ORF">HHI36_004722</name>
</gene>
<keyword evidence="11" id="KW-0449">Lipoprotein</keyword>
<dbReference type="GO" id="GO:0008360">
    <property type="term" value="P:regulation of cell shape"/>
    <property type="evidence" value="ECO:0007669"/>
    <property type="project" value="UniProtKB-KW"/>
</dbReference>
<organism evidence="15 16">
    <name type="scientific">Cryptolaemus montrouzieri</name>
    <dbReference type="NCBI Taxonomy" id="559131"/>
    <lineage>
        <taxon>Eukaryota</taxon>
        <taxon>Metazoa</taxon>
        <taxon>Ecdysozoa</taxon>
        <taxon>Arthropoda</taxon>
        <taxon>Hexapoda</taxon>
        <taxon>Insecta</taxon>
        <taxon>Pterygota</taxon>
        <taxon>Neoptera</taxon>
        <taxon>Endopterygota</taxon>
        <taxon>Coleoptera</taxon>
        <taxon>Polyphaga</taxon>
        <taxon>Cucujiformia</taxon>
        <taxon>Coccinelloidea</taxon>
        <taxon>Coccinellidae</taxon>
        <taxon>Scymninae</taxon>
        <taxon>Scymnini</taxon>
        <taxon>Cryptolaemus</taxon>
    </lineage>
</organism>
<name>A0ABD2NSB5_9CUCU</name>
<dbReference type="Pfam" id="PF00786">
    <property type="entry name" value="PBD"/>
    <property type="match status" value="1"/>
</dbReference>
<feature type="region of interest" description="Disordered" evidence="12">
    <location>
        <begin position="1"/>
        <end position="70"/>
    </location>
</feature>
<keyword evidence="9" id="KW-0564">Palmitate</keyword>
<keyword evidence="16" id="KW-1185">Reference proteome</keyword>
<feature type="compositionally biased region" description="Basic and acidic residues" evidence="12">
    <location>
        <begin position="317"/>
        <end position="326"/>
    </location>
</feature>
<evidence type="ECO:0000256" key="1">
    <source>
        <dbReference type="ARBA" id="ARBA00004193"/>
    </source>
</evidence>
<evidence type="ECO:0000256" key="10">
    <source>
        <dbReference type="ARBA" id="ARBA00023212"/>
    </source>
</evidence>
<evidence type="ECO:0000256" key="12">
    <source>
        <dbReference type="SAM" id="MobiDB-lite"/>
    </source>
</evidence>
<dbReference type="Gene3D" id="3.90.810.10">
    <property type="entry name" value="CRIB domain"/>
    <property type="match status" value="1"/>
</dbReference>
<evidence type="ECO:0000313" key="15">
    <source>
        <dbReference type="EMBL" id="KAL3281515.1"/>
    </source>
</evidence>
<accession>A0ABD2NSB5</accession>
<feature type="region of interest" description="Disordered" evidence="12">
    <location>
        <begin position="315"/>
        <end position="343"/>
    </location>
</feature>
<feature type="compositionally biased region" description="Pro residues" evidence="12">
    <location>
        <begin position="158"/>
        <end position="168"/>
    </location>
</feature>